<feature type="domain" description="Insecticide toxin TcdB middle/N-terminal" evidence="3">
    <location>
        <begin position="215"/>
        <end position="366"/>
    </location>
</feature>
<dbReference type="Pfam" id="PF12255">
    <property type="entry name" value="TcdB_toxin_midC"/>
    <property type="match status" value="1"/>
</dbReference>
<dbReference type="Proteomes" id="UP000693738">
    <property type="component" value="Unassembled WGS sequence"/>
</dbReference>
<evidence type="ECO:0000313" key="4">
    <source>
        <dbReference type="EMBL" id="CAG7561882.1"/>
    </source>
</evidence>
<feature type="compositionally biased region" description="Polar residues" evidence="1">
    <location>
        <begin position="10"/>
        <end position="26"/>
    </location>
</feature>
<dbReference type="InterPro" id="IPR022045">
    <property type="entry name" value="TcdB_toxin_mid/N"/>
</dbReference>
<protein>
    <submittedName>
        <fullName evidence="4">Uncharacterized protein</fullName>
    </submittedName>
</protein>
<comment type="caution">
    <text evidence="4">The sequence shown here is derived from an EMBL/GenBank/DDBJ whole genome shotgun (WGS) entry which is preliminary data.</text>
</comment>
<evidence type="ECO:0000256" key="1">
    <source>
        <dbReference type="SAM" id="MobiDB-lite"/>
    </source>
</evidence>
<gene>
    <name evidence="4" type="ORF">FEQUK3_LOCUS7654</name>
</gene>
<dbReference type="Pfam" id="PF12256">
    <property type="entry name" value="TcdB_toxin_midN"/>
    <property type="match status" value="1"/>
</dbReference>
<organism evidence="4 5">
    <name type="scientific">Fusarium equiseti</name>
    <name type="common">Fusarium scirpi</name>
    <dbReference type="NCBI Taxonomy" id="61235"/>
    <lineage>
        <taxon>Eukaryota</taxon>
        <taxon>Fungi</taxon>
        <taxon>Dikarya</taxon>
        <taxon>Ascomycota</taxon>
        <taxon>Pezizomycotina</taxon>
        <taxon>Sordariomycetes</taxon>
        <taxon>Hypocreomycetidae</taxon>
        <taxon>Hypocreales</taxon>
        <taxon>Nectriaceae</taxon>
        <taxon>Fusarium</taxon>
        <taxon>Fusarium incarnatum-equiseti species complex</taxon>
    </lineage>
</organism>
<name>A0A8J2IRS6_FUSEQ</name>
<accession>A0A8J2IRS6</accession>
<evidence type="ECO:0000259" key="2">
    <source>
        <dbReference type="Pfam" id="PF12255"/>
    </source>
</evidence>
<dbReference type="InterPro" id="IPR022044">
    <property type="entry name" value="TcdB_toxin_mid/C"/>
</dbReference>
<sequence length="512" mass="56530">MGKDSLLFSAPQQRSRQSLTSKTSDVASHSRELSKFSGISATFFPNLNTTSRDVKLVDLTGDGRPDVLICSDQVFTWYPSLGSDGYGPGRLATQPPREEEGLVCLFSDTEQLLYIAELSGDGLLDIVRIKNSDICCWPNFGDGTFGSLVRMDNAPVFDHCDAFNESRIRLADIDGYGTTGIVYFTPDGINIYRSQSGNSFSSAVSIPPMFPLDDTISVHTVDLLGNGKICIVWSTSTSSLTRQPFRYIDLNKGKKPHLLGKIINNLGAKTALHYAPSTKFYLDDLKKGDPWVANVPFPVHCVEKVKISDKISQVHFVRRFSYHHGYFNGTEREFRGFARIEELDTDSFTAMRSRSSASIDVCWHVPPVRTTTWFHTGVFVGGDTWSQQLSREYFSASLEDTSGGGVSGPLLPDSIAPGSGLSTDALRECYRALKGRILRKGVYGEVASDKATIPYLIQENNYAVKVAQGAQDSHQHSVYSVFPRESISCQMERDPSDARIEHSFALADSLNS</sequence>
<evidence type="ECO:0000313" key="5">
    <source>
        <dbReference type="Proteomes" id="UP000693738"/>
    </source>
</evidence>
<dbReference type="AlphaFoldDB" id="A0A8J2IRS6"/>
<dbReference type="PANTHER" id="PTHR44103">
    <property type="entry name" value="PROPROTEIN CONVERTASE P"/>
    <property type="match status" value="1"/>
</dbReference>
<reference evidence="4" key="1">
    <citation type="submission" date="2021-05" db="EMBL/GenBank/DDBJ databases">
        <authorList>
            <person name="Khan N."/>
        </authorList>
    </citation>
    <scope>NUCLEOTIDE SEQUENCE</scope>
</reference>
<feature type="domain" description="Insecticide toxin TcdB middle/C-terminal" evidence="2">
    <location>
        <begin position="429"/>
        <end position="507"/>
    </location>
</feature>
<dbReference type="PANTHER" id="PTHR44103:SF1">
    <property type="entry name" value="PROPROTEIN CONVERTASE P"/>
    <property type="match status" value="1"/>
</dbReference>
<dbReference type="EMBL" id="CAJSTJ010000144">
    <property type="protein sequence ID" value="CAG7561882.1"/>
    <property type="molecule type" value="Genomic_DNA"/>
</dbReference>
<evidence type="ECO:0000259" key="3">
    <source>
        <dbReference type="Pfam" id="PF12256"/>
    </source>
</evidence>
<proteinExistence type="predicted"/>
<feature type="region of interest" description="Disordered" evidence="1">
    <location>
        <begin position="1"/>
        <end position="26"/>
    </location>
</feature>